<dbReference type="SUPFAM" id="SSF54001">
    <property type="entry name" value="Cysteine proteinases"/>
    <property type="match status" value="1"/>
</dbReference>
<dbReference type="InterPro" id="IPR002083">
    <property type="entry name" value="MATH/TRAF_dom"/>
</dbReference>
<feature type="domain" description="MATH" evidence="2">
    <location>
        <begin position="83"/>
        <end position="212"/>
    </location>
</feature>
<dbReference type="PANTHER" id="PTHR46236">
    <property type="entry name" value="TRAF-LIKE SUPERFAMILY PROTEIN"/>
    <property type="match status" value="1"/>
</dbReference>
<evidence type="ECO:0000313" key="5">
    <source>
        <dbReference type="Proteomes" id="UP000268093"/>
    </source>
</evidence>
<dbReference type="Pfam" id="PF00443">
    <property type="entry name" value="UCH"/>
    <property type="match status" value="1"/>
</dbReference>
<dbReference type="PANTHER" id="PTHR46236:SF35">
    <property type="entry name" value="MATH DOMAIN-CONTAINING PROTEIN"/>
    <property type="match status" value="1"/>
</dbReference>
<dbReference type="PROSITE" id="PS50235">
    <property type="entry name" value="USP_3"/>
    <property type="match status" value="1"/>
</dbReference>
<organism evidence="4 5">
    <name type="scientific">Jimgerdemannia flammicorona</name>
    <dbReference type="NCBI Taxonomy" id="994334"/>
    <lineage>
        <taxon>Eukaryota</taxon>
        <taxon>Fungi</taxon>
        <taxon>Fungi incertae sedis</taxon>
        <taxon>Mucoromycota</taxon>
        <taxon>Mucoromycotina</taxon>
        <taxon>Endogonomycetes</taxon>
        <taxon>Endogonales</taxon>
        <taxon>Endogonaceae</taxon>
        <taxon>Jimgerdemannia</taxon>
    </lineage>
</organism>
<dbReference type="GO" id="GO:0016579">
    <property type="term" value="P:protein deubiquitination"/>
    <property type="evidence" value="ECO:0007669"/>
    <property type="project" value="InterPro"/>
</dbReference>
<evidence type="ECO:0000313" key="4">
    <source>
        <dbReference type="EMBL" id="RUP50644.1"/>
    </source>
</evidence>
<dbReference type="PROSITE" id="PS50144">
    <property type="entry name" value="MATH"/>
    <property type="match status" value="1"/>
</dbReference>
<dbReference type="AlphaFoldDB" id="A0A433DIG1"/>
<dbReference type="InterPro" id="IPR008974">
    <property type="entry name" value="TRAF-like"/>
</dbReference>
<keyword evidence="5" id="KW-1185">Reference proteome</keyword>
<dbReference type="Gene3D" id="3.90.70.10">
    <property type="entry name" value="Cysteine proteinases"/>
    <property type="match status" value="1"/>
</dbReference>
<comment type="caution">
    <text evidence="4">The sequence shown here is derived from an EMBL/GenBank/DDBJ whole genome shotgun (WGS) entry which is preliminary data.</text>
</comment>
<dbReference type="InterPro" id="IPR038765">
    <property type="entry name" value="Papain-like_cys_pep_sf"/>
</dbReference>
<dbReference type="Gene3D" id="2.60.210.10">
    <property type="entry name" value="Apoptosis, Tumor Necrosis Factor Receptor Associated Protein 2, Chain A"/>
    <property type="match status" value="1"/>
</dbReference>
<dbReference type="SUPFAM" id="SSF49599">
    <property type="entry name" value="TRAF domain-like"/>
    <property type="match status" value="1"/>
</dbReference>
<dbReference type="OrthoDB" id="289038at2759"/>
<evidence type="ECO:0000259" key="3">
    <source>
        <dbReference type="PROSITE" id="PS50235"/>
    </source>
</evidence>
<dbReference type="Pfam" id="PF22486">
    <property type="entry name" value="MATH_2"/>
    <property type="match status" value="1"/>
</dbReference>
<protein>
    <submittedName>
        <fullName evidence="4">TRAF-like protein</fullName>
    </submittedName>
</protein>
<evidence type="ECO:0000259" key="2">
    <source>
        <dbReference type="PROSITE" id="PS50144"/>
    </source>
</evidence>
<dbReference type="GO" id="GO:0004843">
    <property type="term" value="F:cysteine-type deubiquitinase activity"/>
    <property type="evidence" value="ECO:0007669"/>
    <property type="project" value="InterPro"/>
</dbReference>
<dbReference type="EMBL" id="RBNI01001285">
    <property type="protein sequence ID" value="RUP50644.1"/>
    <property type="molecule type" value="Genomic_DNA"/>
</dbReference>
<gene>
    <name evidence="4" type="ORF">BC936DRAFT_138278</name>
</gene>
<evidence type="ECO:0000256" key="1">
    <source>
        <dbReference type="ARBA" id="ARBA00023054"/>
    </source>
</evidence>
<proteinExistence type="predicted"/>
<dbReference type="InterPro" id="IPR001394">
    <property type="entry name" value="Peptidase_C19_UCH"/>
</dbReference>
<dbReference type="InterPro" id="IPR028889">
    <property type="entry name" value="USP"/>
</dbReference>
<accession>A0A433DIG1</accession>
<feature type="domain" description="USP" evidence="3">
    <location>
        <begin position="238"/>
        <end position="382"/>
    </location>
</feature>
<name>A0A433DIG1_9FUNG</name>
<dbReference type="InterPro" id="IPR050804">
    <property type="entry name" value="MCC"/>
</dbReference>
<sequence>MSAGRPGTIWPGDGASRALMLKMMSHFDLTLVCPPRLKTFTEAVDTFAETSPHYIAFCHQACKNTICPTRQILPDIDHDVEDFQIFHWKIESWRALTGRILSPEFEAGGWKWNILLYPLGNNQEEYTSMYLQLADPGPAEQEKYSCAQFGLVMSNPFDPTQLEHHNSHHRFGADEPDWGFTRFYNINEIFQPNNGRSHPLVDDDQTVISAFVRVLKDPTGVLWLNFVSYDSKKVTGFVGLINEGATDYLNTVVQCLYMIKYFRKSVYKIPTESDESTKNVALSLQREFYNLQFSEEAVGTTELTNFGTSIACDFLEFNCILQENLESKMKNTPADGDMEKLFVGKIKTYSKNINADVEFSRVDDFYSKLRMRYLRITNVLEY</sequence>
<dbReference type="Proteomes" id="UP000268093">
    <property type="component" value="Unassembled WGS sequence"/>
</dbReference>
<reference evidence="4 5" key="1">
    <citation type="journal article" date="2018" name="New Phytol.">
        <title>Phylogenomics of Endogonaceae and evolution of mycorrhizas within Mucoromycota.</title>
        <authorList>
            <person name="Chang Y."/>
            <person name="Desiro A."/>
            <person name="Na H."/>
            <person name="Sandor L."/>
            <person name="Lipzen A."/>
            <person name="Clum A."/>
            <person name="Barry K."/>
            <person name="Grigoriev I.V."/>
            <person name="Martin F.M."/>
            <person name="Stajich J.E."/>
            <person name="Smith M.E."/>
            <person name="Bonito G."/>
            <person name="Spatafora J.W."/>
        </authorList>
    </citation>
    <scope>NUCLEOTIDE SEQUENCE [LARGE SCALE GENOMIC DNA]</scope>
    <source>
        <strain evidence="4 5">GMNB39</strain>
    </source>
</reference>
<keyword evidence="1" id="KW-0175">Coiled coil</keyword>